<proteinExistence type="predicted"/>
<dbReference type="Proteomes" id="UP000443843">
    <property type="component" value="Unassembled WGS sequence"/>
</dbReference>
<organism evidence="1 2">
    <name type="scientific">Pseudooceanicola pacificus</name>
    <dbReference type="NCBI Taxonomy" id="2676438"/>
    <lineage>
        <taxon>Bacteria</taxon>
        <taxon>Pseudomonadati</taxon>
        <taxon>Pseudomonadota</taxon>
        <taxon>Alphaproteobacteria</taxon>
        <taxon>Rhodobacterales</taxon>
        <taxon>Paracoccaceae</taxon>
        <taxon>Pseudooceanicola</taxon>
    </lineage>
</organism>
<dbReference type="RefSeq" id="WP_160383884.1">
    <property type="nucleotide sequence ID" value="NZ_WNXQ01000018.1"/>
</dbReference>
<dbReference type="Gene3D" id="3.40.50.300">
    <property type="entry name" value="P-loop containing nucleotide triphosphate hydrolases"/>
    <property type="match status" value="1"/>
</dbReference>
<accession>A0A844W7C6</accession>
<protein>
    <recommendedName>
        <fullName evidence="3">ATP-binding protein</fullName>
    </recommendedName>
</protein>
<comment type="caution">
    <text evidence="1">The sequence shown here is derived from an EMBL/GenBank/DDBJ whole genome shotgun (WGS) entry which is preliminary data.</text>
</comment>
<keyword evidence="2" id="KW-1185">Reference proteome</keyword>
<reference evidence="1 2" key="1">
    <citation type="submission" date="2019-11" db="EMBL/GenBank/DDBJ databases">
        <title>Pseudooceanicola pacifica sp. nov., isolated from deep-sea sediment of the Pacific Ocean.</title>
        <authorList>
            <person name="Lyu L."/>
        </authorList>
    </citation>
    <scope>NUCLEOTIDE SEQUENCE [LARGE SCALE GENOMIC DNA]</scope>
    <source>
        <strain evidence="1 2">216_PA32_1</strain>
    </source>
</reference>
<evidence type="ECO:0000313" key="1">
    <source>
        <dbReference type="EMBL" id="MWB79867.1"/>
    </source>
</evidence>
<sequence length="1483" mass="167534">MQIDFRKIRTIDGKASAGFEELVCQLAGLEPRPAGTRFHRKGPGKDGGLECFIRFADGTEHGWQAKYSWAFDNNLERSLSASIQSALQKHPNLTKIFVCIPFDRSDPISKKETQLEAFEDWRTKEIAAAGSQGRQLEIDLWDASALKSRLTNPSGHHAGRILYWFDTQFLAPSWFQDQFERSKAALGQRYTAETSVELPIRRALLGAAQNPELLTSLRDHRSKLQEATNEFLAKFELSREAIDTMTSLGALFDEVDRLPHDAWPVAHWRNVVSQGLEIVDQEYHDEIRRVYAESSDEAEKKQDQSHHARRTLETLERVLVTLRASEWDMAITPHLLITGEAGTGKSHLLADACSHQLTKDRPAVLLLGGQLTDADIWPQISNQLGLPVSYTRDQLLGALDAAGEATGVRTLLCIDAINERRGREIWPDRIAAFLKDAEAYPNVVVVLSCRSTYLQQIVPPNLDKTKLPRLNHSGFSMRDARKFLSLRNILLPDQPFLPSELRNPLFLKVCCDALDRQGARRFPKGLQGVTEVFEMYRDSLCDAVEARLKLAPRRRYPAKAIEILAGEIAKTTDPIIDYERAAELLAPFCGTSPNLDSDLLEALSDEGLLAIEPISENGEDKDYVRFSFERFGDHVAAKAILDATLSDGVLPLPLSPDAPLSIACDHRSTPQGVLDALSIQLPERTGIELTDAFEKPKDRLHYCISTENIALRRRESVTARSLELLEKWADPDDIWNTRIHLALGREGLFGLDTFHDELTAQPMPERDAAWSIYVGQAADNGREGGQELDTPLHDLMDWAMDARLGTLDDEAAKNAAVILTWCLSTTFRRARDRSTKALVSLLVAAPKCGPELVRRFETINDPYIGERLAAAMYGAALQSAWDDTELAGIAQTIAERYFVRNNPPVDILWCDHLVGLLDYARHRGCTLNVPTDTRLKPPFNSPWPLEYAPNMERGNDPSNSATSWDIIDSTGDHGDFARYVIEYAVQDWAAGSRQSALPTVAELYQAWRAEFDASSTAGERALVDDLIALRSSSNDWAYPGTEQGKRHKTLERQLSKLLGDQRYEDYRVHAGHWSTGRSATWGADRAAHFNQGWAQRWICRRAHALGWSPDLHHDFDRSCTSDRNNHTKERIGKKYQWIALRELMARISDNCGTVAGDRSQPLRDTVHKLRDMDPSHLMTKSHDWGWAGFNEPTFWMPKVPILSPRSAEEAWEWFESERDFLDGEELLDLKPDVTGQKWLPLQDFQSFSGAGASAQSAHINTKTWRRLTCFVVRENNFPKALKHLEGQMLTADHDLGFPTETWSDDFLGEFGWRSEIDDEWTYEWARKWIEKPSPAWVTAPVGGRGLTFGLRQEASGYNFSLVQNLSVILPCPWLMRSLNMWLKDGRDLIYTDPNGREIYKDPSVSMPGRSAGLVDREVFLSFITEKALSPIWVIGGGKELYSERKEAFGQRWFTSIWMLEDGVFRQCTQATDETRQRREDDSG</sequence>
<dbReference type="EMBL" id="WNXQ01000018">
    <property type="protein sequence ID" value="MWB79867.1"/>
    <property type="molecule type" value="Genomic_DNA"/>
</dbReference>
<dbReference type="SUPFAM" id="SSF52540">
    <property type="entry name" value="P-loop containing nucleoside triphosphate hydrolases"/>
    <property type="match status" value="1"/>
</dbReference>
<name>A0A844W7C6_9RHOB</name>
<evidence type="ECO:0008006" key="3">
    <source>
        <dbReference type="Google" id="ProtNLM"/>
    </source>
</evidence>
<dbReference type="InterPro" id="IPR027417">
    <property type="entry name" value="P-loop_NTPase"/>
</dbReference>
<evidence type="ECO:0000313" key="2">
    <source>
        <dbReference type="Proteomes" id="UP000443843"/>
    </source>
</evidence>
<gene>
    <name evidence="1" type="ORF">GLS40_17705</name>
</gene>